<dbReference type="Gene3D" id="3.30.710.10">
    <property type="entry name" value="Potassium Channel Kv1.1, Chain A"/>
    <property type="match status" value="1"/>
</dbReference>
<name>A0A5C3LZD1_9AGAR</name>
<proteinExistence type="predicted"/>
<dbReference type="OrthoDB" id="3184970at2759"/>
<accession>A0A5C3LZD1</accession>
<dbReference type="EMBL" id="ML213606">
    <property type="protein sequence ID" value="TFK37773.1"/>
    <property type="molecule type" value="Genomic_DNA"/>
</dbReference>
<keyword evidence="2" id="KW-1185">Reference proteome</keyword>
<evidence type="ECO:0008006" key="3">
    <source>
        <dbReference type="Google" id="ProtNLM"/>
    </source>
</evidence>
<dbReference type="Proteomes" id="UP000308652">
    <property type="component" value="Unassembled WGS sequence"/>
</dbReference>
<dbReference type="InterPro" id="IPR011333">
    <property type="entry name" value="SKP1/BTB/POZ_sf"/>
</dbReference>
<gene>
    <name evidence="1" type="ORF">BDQ12DRAFT_735993</name>
</gene>
<organism evidence="1 2">
    <name type="scientific">Crucibulum laeve</name>
    <dbReference type="NCBI Taxonomy" id="68775"/>
    <lineage>
        <taxon>Eukaryota</taxon>
        <taxon>Fungi</taxon>
        <taxon>Dikarya</taxon>
        <taxon>Basidiomycota</taxon>
        <taxon>Agaricomycotina</taxon>
        <taxon>Agaricomycetes</taxon>
        <taxon>Agaricomycetidae</taxon>
        <taxon>Agaricales</taxon>
        <taxon>Agaricineae</taxon>
        <taxon>Nidulariaceae</taxon>
        <taxon>Crucibulum</taxon>
    </lineage>
</organism>
<reference evidence="1 2" key="1">
    <citation type="journal article" date="2019" name="Nat. Ecol. Evol.">
        <title>Megaphylogeny resolves global patterns of mushroom evolution.</title>
        <authorList>
            <person name="Varga T."/>
            <person name="Krizsan K."/>
            <person name="Foldi C."/>
            <person name="Dima B."/>
            <person name="Sanchez-Garcia M."/>
            <person name="Sanchez-Ramirez S."/>
            <person name="Szollosi G.J."/>
            <person name="Szarkandi J.G."/>
            <person name="Papp V."/>
            <person name="Albert L."/>
            <person name="Andreopoulos W."/>
            <person name="Angelini C."/>
            <person name="Antonin V."/>
            <person name="Barry K.W."/>
            <person name="Bougher N.L."/>
            <person name="Buchanan P."/>
            <person name="Buyck B."/>
            <person name="Bense V."/>
            <person name="Catcheside P."/>
            <person name="Chovatia M."/>
            <person name="Cooper J."/>
            <person name="Damon W."/>
            <person name="Desjardin D."/>
            <person name="Finy P."/>
            <person name="Geml J."/>
            <person name="Haridas S."/>
            <person name="Hughes K."/>
            <person name="Justo A."/>
            <person name="Karasinski D."/>
            <person name="Kautmanova I."/>
            <person name="Kiss B."/>
            <person name="Kocsube S."/>
            <person name="Kotiranta H."/>
            <person name="LaButti K.M."/>
            <person name="Lechner B.E."/>
            <person name="Liimatainen K."/>
            <person name="Lipzen A."/>
            <person name="Lukacs Z."/>
            <person name="Mihaltcheva S."/>
            <person name="Morgado L.N."/>
            <person name="Niskanen T."/>
            <person name="Noordeloos M.E."/>
            <person name="Ohm R.A."/>
            <person name="Ortiz-Santana B."/>
            <person name="Ovrebo C."/>
            <person name="Racz N."/>
            <person name="Riley R."/>
            <person name="Savchenko A."/>
            <person name="Shiryaev A."/>
            <person name="Soop K."/>
            <person name="Spirin V."/>
            <person name="Szebenyi C."/>
            <person name="Tomsovsky M."/>
            <person name="Tulloss R.E."/>
            <person name="Uehling J."/>
            <person name="Grigoriev I.V."/>
            <person name="Vagvolgyi C."/>
            <person name="Papp T."/>
            <person name="Martin F.M."/>
            <person name="Miettinen O."/>
            <person name="Hibbett D.S."/>
            <person name="Nagy L.G."/>
        </authorList>
    </citation>
    <scope>NUCLEOTIDE SEQUENCE [LARGE SCALE GENOMIC DNA]</scope>
    <source>
        <strain evidence="1 2">CBS 166.37</strain>
    </source>
</reference>
<dbReference type="STRING" id="68775.A0A5C3LZD1"/>
<evidence type="ECO:0000313" key="2">
    <source>
        <dbReference type="Proteomes" id="UP000308652"/>
    </source>
</evidence>
<protein>
    <recommendedName>
        <fullName evidence="3">BTB domain-containing protein</fullName>
    </recommendedName>
</protein>
<sequence>MDTEKKKYDISKKFHAPDADLIFQSSDNIRFYIHHKYLEANTGAFPPSEFDIGRDEIVPLTESSITLELLFSFIYPQRHPELEDVPFEIIEPLAEAAEKYEVFSAMHICHLRMKEFIPTHPIEVLSYACRHDYSLVISAAAEVAVALPLAESVQLMPPHLVMPWILYIDARMKVHRNIQEASKRLQYRHRLFIDEEAHSRCDRWAKIVLPPILKRLIVGYSGLGDLDALFSVQPSENCCRDAVAAWKKMVKEELKTISKFKQFISSNKK</sequence>
<dbReference type="AlphaFoldDB" id="A0A5C3LZD1"/>
<evidence type="ECO:0000313" key="1">
    <source>
        <dbReference type="EMBL" id="TFK37773.1"/>
    </source>
</evidence>